<keyword evidence="4" id="KW-1185">Reference proteome</keyword>
<organism evidence="3 4">
    <name type="scientific">Faecalitalea cylindroides</name>
    <dbReference type="NCBI Taxonomy" id="39483"/>
    <lineage>
        <taxon>Bacteria</taxon>
        <taxon>Bacillati</taxon>
        <taxon>Bacillota</taxon>
        <taxon>Erysipelotrichia</taxon>
        <taxon>Erysipelotrichales</taxon>
        <taxon>Erysipelotrichaceae</taxon>
        <taxon>Faecalitalea</taxon>
    </lineage>
</organism>
<accession>A0A1Y4LZ07</accession>
<reference evidence="4" key="1">
    <citation type="submission" date="2017-04" db="EMBL/GenBank/DDBJ databases">
        <title>Function of individual gut microbiota members based on whole genome sequencing of pure cultures obtained from chicken caecum.</title>
        <authorList>
            <person name="Medvecky M."/>
            <person name="Cejkova D."/>
            <person name="Polansky O."/>
            <person name="Karasova D."/>
            <person name="Kubasova T."/>
            <person name="Cizek A."/>
            <person name="Rychlik I."/>
        </authorList>
    </citation>
    <scope>NUCLEOTIDE SEQUENCE [LARGE SCALE GENOMIC DNA]</scope>
    <source>
        <strain evidence="4">An178</strain>
    </source>
</reference>
<keyword evidence="1" id="KW-0175">Coiled coil</keyword>
<name>A0A1Y4LZ07_9FIRM</name>
<feature type="chain" id="PRO_5013209430" evidence="2">
    <location>
        <begin position="29"/>
        <end position="770"/>
    </location>
</feature>
<dbReference type="Gene3D" id="1.10.287.1490">
    <property type="match status" value="1"/>
</dbReference>
<dbReference type="EMBL" id="NFKM01000001">
    <property type="protein sequence ID" value="OUP61817.1"/>
    <property type="molecule type" value="Genomic_DNA"/>
</dbReference>
<dbReference type="NCBIfam" id="TIGR03057">
    <property type="entry name" value="xxxLxxG_by_4"/>
    <property type="match status" value="3"/>
</dbReference>
<sequence length="770" mass="83169">MNKNIKVMGSVILSAVLAQSMLPLHVYALEDENPTQKTETVYAVLNADGSISDTIVSSWLHDDDGIHNIKETLDETDVENVKTDEEPEVDGNVYTWNSKHNDIYYQGKTTKQLPIEVKITYELDGHQLSAKEVAGQSGHLKLTIHFENLESKTVYADGKTITVHPSFLAGGLLTLNADHYENVSCSNGKIVNDGTNEVLAFANVPGLAGTLQEAGLNKIIDQLHISDDTVIETDVKDFDLGSIMIAMTNEISLDELAGQLSIGDLTGGINQLVSASDQLLDGSKQLYEGTTELKGGAKPLTSATPQIQQLADASTQLHTGSSLLLDGIKAYTQGVTQLDKGNQKLTAIPAAMQQTIQGSTSLSQGSQKLQEGLAQLEEQVNGLDKNTLSKLTQAMNATKQELTTLQTQLSTSKEALASLENSLQTVHQAMTGLDTFQTQFEALVASVNQTVESDQSKIQSFNAQLESAKQAQLQALQSSIQALQTSKSAISQEDTTGAASKIDEQIAGLQSQLQVVQSIDVQGYTLETLDVQKAQLQTLLSQTKQSLDGLSKVMEGTKSDMQKLQTSMQTAAQSMATLEQIMTGVHQNMSDQDFVQLITKLQGGVSQLKAGADQLHTGSVALESGLQQLQSEAKTAVDQLNAGSQQIVSKNDELISGASLLDEGTAQLEGQKSKLMEMSDGLVQLQSAFDTLENGAKQLYDGQNQFNEQGMNKLKETADLTTSEFNTLQTVFDQIDALNKEHKSFAGTPDNSENIVRFVFRTKDIESKDE</sequence>
<keyword evidence="2" id="KW-0732">Signal</keyword>
<evidence type="ECO:0000256" key="1">
    <source>
        <dbReference type="SAM" id="Coils"/>
    </source>
</evidence>
<dbReference type="AlphaFoldDB" id="A0A1Y4LZ07"/>
<feature type="signal peptide" evidence="2">
    <location>
        <begin position="1"/>
        <end position="28"/>
    </location>
</feature>
<dbReference type="RefSeq" id="WP_087157939.1">
    <property type="nucleotide sequence ID" value="NZ_NFKM01000001.1"/>
</dbReference>
<dbReference type="Gene3D" id="1.10.287.950">
    <property type="entry name" value="Methyl-accepting chemotaxis protein"/>
    <property type="match status" value="1"/>
</dbReference>
<evidence type="ECO:0000313" key="3">
    <source>
        <dbReference type="EMBL" id="OUP61817.1"/>
    </source>
</evidence>
<comment type="caution">
    <text evidence="3">The sequence shown here is derived from an EMBL/GenBank/DDBJ whole genome shotgun (WGS) entry which is preliminary data.</text>
</comment>
<protein>
    <submittedName>
        <fullName evidence="3">Uncharacterized protein</fullName>
    </submittedName>
</protein>
<dbReference type="InterPro" id="IPR023908">
    <property type="entry name" value="xxxLxxG_rpt"/>
</dbReference>
<feature type="coiled-coil region" evidence="1">
    <location>
        <begin position="451"/>
        <end position="493"/>
    </location>
</feature>
<dbReference type="Proteomes" id="UP000195447">
    <property type="component" value="Unassembled WGS sequence"/>
</dbReference>
<evidence type="ECO:0000313" key="4">
    <source>
        <dbReference type="Proteomes" id="UP000195447"/>
    </source>
</evidence>
<evidence type="ECO:0000256" key="2">
    <source>
        <dbReference type="SAM" id="SignalP"/>
    </source>
</evidence>
<proteinExistence type="predicted"/>
<feature type="coiled-coil region" evidence="1">
    <location>
        <begin position="366"/>
        <end position="422"/>
    </location>
</feature>
<gene>
    <name evidence="3" type="ORF">B5F14_00035</name>
</gene>